<keyword evidence="2" id="KW-0732">Signal</keyword>
<dbReference type="Proteomes" id="UP000688137">
    <property type="component" value="Unassembled WGS sequence"/>
</dbReference>
<keyword evidence="1" id="KW-0812">Transmembrane</keyword>
<proteinExistence type="predicted"/>
<evidence type="ECO:0008006" key="5">
    <source>
        <dbReference type="Google" id="ProtNLM"/>
    </source>
</evidence>
<evidence type="ECO:0000256" key="2">
    <source>
        <dbReference type="SAM" id="SignalP"/>
    </source>
</evidence>
<evidence type="ECO:0000256" key="1">
    <source>
        <dbReference type="SAM" id="Phobius"/>
    </source>
</evidence>
<comment type="caution">
    <text evidence="3">The sequence shown here is derived from an EMBL/GenBank/DDBJ whole genome shotgun (WGS) entry which is preliminary data.</text>
</comment>
<name>A0A8S1LCB7_PARPR</name>
<reference evidence="3" key="1">
    <citation type="submission" date="2021-01" db="EMBL/GenBank/DDBJ databases">
        <authorList>
            <consortium name="Genoscope - CEA"/>
            <person name="William W."/>
        </authorList>
    </citation>
    <scope>NUCLEOTIDE SEQUENCE</scope>
</reference>
<keyword evidence="4" id="KW-1185">Reference proteome</keyword>
<feature type="signal peptide" evidence="2">
    <location>
        <begin position="1"/>
        <end position="18"/>
    </location>
</feature>
<sequence length="1284" mass="155348">MYFISFFIFGVLAEILQSIPNENNYLFPTKELECQNIKLMQNENYYLEINKVANIFYRFSNDFQELVNDKWNLTFINFISQVEYVPDYFTILQSEFLLYDEGKCLCSLVQNLRNLDYSIYCKDVMNQLNEIYEFSFFIFYQDGRKCNQFLFLNQLFYILCIIEDQMQIITFDLKGNKQQQNYTISSQQCEVKFQIIQRFSLLITFYKCNNWEILIYDYYIEDIIRITDQEIYLKAQSNSNKYLQDLLVCQDSLYLIFDYEYFQINILPFQFPKKGFDSNILIDKIQNLQFLILQSCTLENQIISEYTIHSLQTDFEQKNLLKIMKLGPNLTFLIYSDYLIVKLTEDISQQIHMEINSVCYLQQKLNYFFIVDKQNQVNIFELNLFQNYFIYQQNIKYVGFFTIQDQIVKLIKCFVITQNSDKHDKLKTQIDILKYQNFIIQVDDNFDKIEIEKSQFISNRNLQLHFIFPNIFQHKIQHYQTNRLCNTKALKFNHSRKFLIFKINSENYLLFNKQEFLVIYNCNSQNFSYFNIKINLNETKIFYFQNVQQALVQEKEGRIITFQLYYKTQEFIPYQIHQFKEQIRISLSYRNSLIIQLKNSKQLFFQYLEKSTFINETFYNTSFFNNYSYFQKNIQNAIKILNFYDIFIFQYESYLIVQIEQLVTQTINLTMELLGGFQKRSQPLQIILIGMTQEMNRIDKYLITKTNFYKIATFYFQEYIPIQPLQYQFHENNLIITTQQQNKDQFYIMLFFINQESSLEYYEVISTPYQYFYAISDFLYYYNKNLELIEHNIKYIFLDYGVKDLNQIMFNVQFQIDIKDPNYKNNSIYSEKLNLLVLNYQENLELINKSNPIIVLNNNQAIIYPNQFVHGIFYEFQLQNTTSFNLLSPFKIVSKKRCLDFYQYFCVIQFDPQFIIQDITKDIEQNQTFSIRITEDLKIHACNEGIIIIQQIDLQNIKIQYFHNEIEKFIFIQGSLQESSIILQILKVKTFESINYYFVNEEITFIYSCASNQIIQYNYQFHQTDTDKICQTLIELNIIKIICFQIQQGVSLQISNYTIPILDIYQSINFSHFFPNFTQEAKIQILNLTYTLQDILYFKIVVNYKRQQLRYEQVLQFYIQITLKNQEYQIKLNNIIRLPKFNVNCHSILLQNNLLYFCQSYIIYLYKLQEEFQILDSYAIQSFPGQSYSIFNNTHIAIYNPVNKELNIFIIDFWRLIKNDNIIVEDEQNVTFLLQNYLTQLELKVNVINQRKLENYFNFIRVTIIIINSLIIQIFIIIKKQQRK</sequence>
<dbReference type="OMA" id="YQSKANY"/>
<feature type="chain" id="PRO_5035722734" description="Transmembrane protein" evidence="2">
    <location>
        <begin position="19"/>
        <end position="1284"/>
    </location>
</feature>
<organism evidence="3 4">
    <name type="scientific">Paramecium primaurelia</name>
    <dbReference type="NCBI Taxonomy" id="5886"/>
    <lineage>
        <taxon>Eukaryota</taxon>
        <taxon>Sar</taxon>
        <taxon>Alveolata</taxon>
        <taxon>Ciliophora</taxon>
        <taxon>Intramacronucleata</taxon>
        <taxon>Oligohymenophorea</taxon>
        <taxon>Peniculida</taxon>
        <taxon>Parameciidae</taxon>
        <taxon>Paramecium</taxon>
    </lineage>
</organism>
<keyword evidence="1" id="KW-1133">Transmembrane helix</keyword>
<protein>
    <recommendedName>
        <fullName evidence="5">Transmembrane protein</fullName>
    </recommendedName>
</protein>
<feature type="transmembrane region" description="Helical" evidence="1">
    <location>
        <begin position="1256"/>
        <end position="1278"/>
    </location>
</feature>
<evidence type="ECO:0000313" key="3">
    <source>
        <dbReference type="EMBL" id="CAD8063622.1"/>
    </source>
</evidence>
<evidence type="ECO:0000313" key="4">
    <source>
        <dbReference type="Proteomes" id="UP000688137"/>
    </source>
</evidence>
<accession>A0A8S1LCB7</accession>
<gene>
    <name evidence="3" type="ORF">PPRIM_AZ9-3.1.T0350057</name>
</gene>
<keyword evidence="1" id="KW-0472">Membrane</keyword>
<dbReference type="EMBL" id="CAJJDM010000034">
    <property type="protein sequence ID" value="CAD8063622.1"/>
    <property type="molecule type" value="Genomic_DNA"/>
</dbReference>